<accession>A0A0F9N7C4</accession>
<proteinExistence type="predicted"/>
<comment type="subcellular location">
    <subcellularLocation>
        <location evidence="1">Membrane</location>
    </subcellularLocation>
</comment>
<reference evidence="6" key="1">
    <citation type="journal article" date="2015" name="Nature">
        <title>Complex archaea that bridge the gap between prokaryotes and eukaryotes.</title>
        <authorList>
            <person name="Spang A."/>
            <person name="Saw J.H."/>
            <person name="Jorgensen S.L."/>
            <person name="Zaremba-Niedzwiedzka K."/>
            <person name="Martijn J."/>
            <person name="Lind A.E."/>
            <person name="van Eijk R."/>
            <person name="Schleper C."/>
            <person name="Guy L."/>
            <person name="Ettema T.J."/>
        </authorList>
    </citation>
    <scope>NUCLEOTIDE SEQUENCE</scope>
</reference>
<dbReference type="EMBL" id="LAZR01003707">
    <property type="protein sequence ID" value="KKN15485.1"/>
    <property type="molecule type" value="Genomic_DNA"/>
</dbReference>
<evidence type="ECO:0000256" key="1">
    <source>
        <dbReference type="ARBA" id="ARBA00004370"/>
    </source>
</evidence>
<feature type="domain" description="CHASE" evidence="5">
    <location>
        <begin position="67"/>
        <end position="277"/>
    </location>
</feature>
<keyword evidence="2" id="KW-0812">Transmembrane</keyword>
<dbReference type="GO" id="GO:0016020">
    <property type="term" value="C:membrane"/>
    <property type="evidence" value="ECO:0007669"/>
    <property type="project" value="UniProtKB-SubCell"/>
</dbReference>
<dbReference type="InterPro" id="IPR006189">
    <property type="entry name" value="CHASE_dom"/>
</dbReference>
<evidence type="ECO:0000313" key="6">
    <source>
        <dbReference type="EMBL" id="KKN15485.1"/>
    </source>
</evidence>
<dbReference type="Gene3D" id="3.30.450.350">
    <property type="entry name" value="CHASE domain"/>
    <property type="match status" value="1"/>
</dbReference>
<gene>
    <name evidence="6" type="ORF">LCGC14_0985490</name>
</gene>
<dbReference type="AlphaFoldDB" id="A0A0F9N7C4"/>
<keyword evidence="3" id="KW-1133">Transmembrane helix</keyword>
<evidence type="ECO:0000256" key="4">
    <source>
        <dbReference type="ARBA" id="ARBA00023136"/>
    </source>
</evidence>
<dbReference type="InterPro" id="IPR042240">
    <property type="entry name" value="CHASE_sf"/>
</dbReference>
<dbReference type="Pfam" id="PF03924">
    <property type="entry name" value="CHASE"/>
    <property type="match status" value="1"/>
</dbReference>
<sequence length="308" mass="34502">MFKRLELLLIAVCLFLTVGIVIDGQRKNSIAATAEFERVSDSALTALQSRMNLYLQSLNGAAGMMQASENTEYDDFETYVQSLSIETYLPGINGIGFIEPVAADRLEEVVNKMRADGVSDFRVHPITDNDVKYIIKYIAPVGPNQQAVGLDISFEKGRRDAAERARETGLPQLTPRILLVQDATKQPGFLLLRPLFQEPGSERGDFLGWVYAPFVGRNLLQGLTPDQHRTFDFQVYDGTVADPETLIYASDEANEHIMGAYLRQYTVEFFGRPWTIHYQSTALFDSLFPGRTPWLFLIAGFLLTGMLA</sequence>
<feature type="non-terminal residue" evidence="6">
    <location>
        <position position="308"/>
    </location>
</feature>
<keyword evidence="4" id="KW-0472">Membrane</keyword>
<dbReference type="PROSITE" id="PS50839">
    <property type="entry name" value="CHASE"/>
    <property type="match status" value="1"/>
</dbReference>
<evidence type="ECO:0000256" key="2">
    <source>
        <dbReference type="ARBA" id="ARBA00022692"/>
    </source>
</evidence>
<dbReference type="SMART" id="SM01079">
    <property type="entry name" value="CHASE"/>
    <property type="match status" value="1"/>
</dbReference>
<evidence type="ECO:0000259" key="5">
    <source>
        <dbReference type="PROSITE" id="PS50839"/>
    </source>
</evidence>
<comment type="caution">
    <text evidence="6">The sequence shown here is derived from an EMBL/GenBank/DDBJ whole genome shotgun (WGS) entry which is preliminary data.</text>
</comment>
<dbReference type="GO" id="GO:0003824">
    <property type="term" value="F:catalytic activity"/>
    <property type="evidence" value="ECO:0007669"/>
    <property type="project" value="UniProtKB-ARBA"/>
</dbReference>
<dbReference type="GO" id="GO:0007165">
    <property type="term" value="P:signal transduction"/>
    <property type="evidence" value="ECO:0007669"/>
    <property type="project" value="UniProtKB-ARBA"/>
</dbReference>
<name>A0A0F9N7C4_9ZZZZ</name>
<evidence type="ECO:0000256" key="3">
    <source>
        <dbReference type="ARBA" id="ARBA00022989"/>
    </source>
</evidence>
<organism evidence="6">
    <name type="scientific">marine sediment metagenome</name>
    <dbReference type="NCBI Taxonomy" id="412755"/>
    <lineage>
        <taxon>unclassified sequences</taxon>
        <taxon>metagenomes</taxon>
        <taxon>ecological metagenomes</taxon>
    </lineage>
</organism>
<protein>
    <recommendedName>
        <fullName evidence="5">CHASE domain-containing protein</fullName>
    </recommendedName>
</protein>